<dbReference type="InterPro" id="IPR055616">
    <property type="entry name" value="DUF7192"/>
</dbReference>
<comment type="caution">
    <text evidence="2">The sequence shown here is derived from an EMBL/GenBank/DDBJ whole genome shotgun (WGS) entry which is preliminary data.</text>
</comment>
<dbReference type="EMBL" id="RPFW01000007">
    <property type="protein sequence ID" value="TVZ01256.1"/>
    <property type="molecule type" value="Genomic_DNA"/>
</dbReference>
<accession>A0A6P2BSQ4</accession>
<organism evidence="2 3">
    <name type="scientific">Trebonia kvetii</name>
    <dbReference type="NCBI Taxonomy" id="2480626"/>
    <lineage>
        <taxon>Bacteria</taxon>
        <taxon>Bacillati</taxon>
        <taxon>Actinomycetota</taxon>
        <taxon>Actinomycetes</taxon>
        <taxon>Streptosporangiales</taxon>
        <taxon>Treboniaceae</taxon>
        <taxon>Trebonia</taxon>
    </lineage>
</organism>
<evidence type="ECO:0000313" key="3">
    <source>
        <dbReference type="Proteomes" id="UP000460272"/>
    </source>
</evidence>
<evidence type="ECO:0000259" key="1">
    <source>
        <dbReference type="Pfam" id="PF23822"/>
    </source>
</evidence>
<dbReference type="AlphaFoldDB" id="A0A6P2BSQ4"/>
<dbReference type="Proteomes" id="UP000460272">
    <property type="component" value="Unassembled WGS sequence"/>
</dbReference>
<proteinExistence type="predicted"/>
<protein>
    <recommendedName>
        <fullName evidence="1">DUF7192 domain-containing protein</fullName>
    </recommendedName>
</protein>
<dbReference type="Pfam" id="PF23822">
    <property type="entry name" value="DUF7192"/>
    <property type="match status" value="1"/>
</dbReference>
<dbReference type="RefSeq" id="WP_145859670.1">
    <property type="nucleotide sequence ID" value="NZ_RPFW01000007.1"/>
</dbReference>
<name>A0A6P2BSQ4_9ACTN</name>
<reference evidence="2 3" key="1">
    <citation type="submission" date="2018-11" db="EMBL/GenBank/DDBJ databases">
        <title>Trebonia kvetii gen.nov., sp.nov., a novel acidophilic actinobacterium, and proposal of the new actinobacterial family Treboniaceae fam. nov.</title>
        <authorList>
            <person name="Rapoport D."/>
            <person name="Sagova-Mareckova M."/>
            <person name="Sedlacek I."/>
            <person name="Provaznik J."/>
            <person name="Kralova S."/>
            <person name="Pavlinic D."/>
            <person name="Benes V."/>
            <person name="Kopecky J."/>
        </authorList>
    </citation>
    <scope>NUCLEOTIDE SEQUENCE [LARGE SCALE GENOMIC DNA]</scope>
    <source>
        <strain evidence="2 3">15Tr583</strain>
    </source>
</reference>
<feature type="domain" description="DUF7192" evidence="1">
    <location>
        <begin position="6"/>
        <end position="204"/>
    </location>
</feature>
<evidence type="ECO:0000313" key="2">
    <source>
        <dbReference type="EMBL" id="TVZ01256.1"/>
    </source>
</evidence>
<gene>
    <name evidence="2" type="ORF">EAS64_33800</name>
</gene>
<sequence>MKLYSQGRWLIHEFDSLGDFADSLVEHAYVYESERVGDLLDKARHGWDEELPQALEVVESVTEKLIRDKLIEPAFKATWDVAGSVVDVGRFVSNEPECMIAFPPAAVTGKPVITIVTSMSLGAVSASEVLAQGRAVCALVMAIQATGRNVEVWSDNVTTFQGRWQDNPRAKTHTVKVKIKGANDVLDPGQLIFALANYGMGRTLGDSIYPRLDGRINEDLERKWRRGQRGAGAADPCPDLYPEGALILPKPTSFYTAMHQEEVRAHYNNGEFDGDWEVPDMYLAAAVDFVMKYMRKLGLVAES</sequence>
<dbReference type="OrthoDB" id="3667097at2"/>
<keyword evidence="3" id="KW-1185">Reference proteome</keyword>